<comment type="caution">
    <text evidence="2">The sequence shown here is derived from an EMBL/GenBank/DDBJ whole genome shotgun (WGS) entry which is preliminary data.</text>
</comment>
<dbReference type="InterPro" id="IPR010266">
    <property type="entry name" value="NnrS"/>
</dbReference>
<feature type="transmembrane region" description="Helical" evidence="1">
    <location>
        <begin position="278"/>
        <end position="300"/>
    </location>
</feature>
<feature type="transmembrane region" description="Helical" evidence="1">
    <location>
        <begin position="312"/>
        <end position="333"/>
    </location>
</feature>
<protein>
    <submittedName>
        <fullName evidence="2">NnrS family protein</fullName>
    </submittedName>
</protein>
<organism evidence="2 3">
    <name type="scientific">Azoarcus taiwanensis</name>
    <dbReference type="NCBI Taxonomy" id="666964"/>
    <lineage>
        <taxon>Bacteria</taxon>
        <taxon>Pseudomonadati</taxon>
        <taxon>Pseudomonadota</taxon>
        <taxon>Betaproteobacteria</taxon>
        <taxon>Rhodocyclales</taxon>
        <taxon>Zoogloeaceae</taxon>
        <taxon>Azoarcus</taxon>
    </lineage>
</organism>
<dbReference type="Pfam" id="PF05940">
    <property type="entry name" value="NnrS"/>
    <property type="match status" value="1"/>
</dbReference>
<feature type="transmembrane region" description="Helical" evidence="1">
    <location>
        <begin position="369"/>
        <end position="391"/>
    </location>
</feature>
<evidence type="ECO:0000256" key="1">
    <source>
        <dbReference type="SAM" id="Phobius"/>
    </source>
</evidence>
<accession>A0A972FB00</accession>
<keyword evidence="1" id="KW-1133">Transmembrane helix</keyword>
<keyword evidence="1" id="KW-0812">Transmembrane</keyword>
<keyword evidence="1" id="KW-0472">Membrane</keyword>
<feature type="transmembrane region" description="Helical" evidence="1">
    <location>
        <begin position="246"/>
        <end position="266"/>
    </location>
</feature>
<name>A0A972FB00_9RHOO</name>
<feature type="transmembrane region" description="Helical" evidence="1">
    <location>
        <begin position="223"/>
        <end position="240"/>
    </location>
</feature>
<evidence type="ECO:0000313" key="2">
    <source>
        <dbReference type="EMBL" id="NMG01922.1"/>
    </source>
</evidence>
<keyword evidence="3" id="KW-1185">Reference proteome</keyword>
<gene>
    <name evidence="2" type="ORF">GPA21_02905</name>
</gene>
<reference evidence="2" key="1">
    <citation type="submission" date="2019-12" db="EMBL/GenBank/DDBJ databases">
        <title>Comparative genomics gives insights into the taxonomy of the Azoarcus-Aromatoleum group and reveals separate origins of nif in the plant-associated Azoarcus and non-plant-associated Aromatoleum sub-groups.</title>
        <authorList>
            <person name="Lafos M."/>
            <person name="Maluk M."/>
            <person name="Batista M."/>
            <person name="Junghare M."/>
            <person name="Carmona M."/>
            <person name="Faoro H."/>
            <person name="Cruz L.M."/>
            <person name="Battistoni F."/>
            <person name="De Souza E."/>
            <person name="Pedrosa F."/>
            <person name="Chen W.-M."/>
            <person name="Poole P.S."/>
            <person name="Dixon R.A."/>
            <person name="James E.K."/>
        </authorList>
    </citation>
    <scope>NUCLEOTIDE SEQUENCE</scope>
    <source>
        <strain evidence="2">NSC3</strain>
    </source>
</reference>
<dbReference type="RefSeq" id="WP_168986713.1">
    <property type="nucleotide sequence ID" value="NZ_CAWPHM010000011.1"/>
</dbReference>
<dbReference type="AlphaFoldDB" id="A0A972FB00"/>
<feature type="transmembrane region" description="Helical" evidence="1">
    <location>
        <begin position="180"/>
        <end position="202"/>
    </location>
</feature>
<dbReference type="EMBL" id="WTVM01000010">
    <property type="protein sequence ID" value="NMG01922.1"/>
    <property type="molecule type" value="Genomic_DNA"/>
</dbReference>
<evidence type="ECO:0000313" key="3">
    <source>
        <dbReference type="Proteomes" id="UP000599523"/>
    </source>
</evidence>
<sequence>MQKHESTPSVTPTLFAAPHRPMFFAGAVLLLASFALWILELLARTGVIGPLGWLLPAGWLHGLLMASGVLPFFMYGFLLTAMPRWQGQGDLTRGRWLPAWYLLASGWALVLVGAFIPGVIVVALLLVALGWAWLLRVFWQVAYAEVADGLHARITAWGMVGGLVAVLLWLLAVITGRLHLAHSALQVAVWWSLLPVFLAVSHRMVPFFSSSVSPGYTITRPRWALWALVGASVGHGLLLVSGFERWLWLVDFPGAAVALWLSAVWLRGARMAVRLLAMLHIGFAWLGIGLALSALQSIAALGGVSLGAYGPLHVILVGYFGGMLFAMVSRVTLGHSGRPLQADGPTWALFLGLQAVVLLRVLADLVPGTLGAGVMLVAAVLWLGTFGAWALRYLPIYWRPRVDGKPG</sequence>
<feature type="transmembrane region" description="Helical" evidence="1">
    <location>
        <begin position="59"/>
        <end position="78"/>
    </location>
</feature>
<dbReference type="Proteomes" id="UP000599523">
    <property type="component" value="Unassembled WGS sequence"/>
</dbReference>
<proteinExistence type="predicted"/>
<feature type="transmembrane region" description="Helical" evidence="1">
    <location>
        <begin position="21"/>
        <end position="39"/>
    </location>
</feature>
<feature type="transmembrane region" description="Helical" evidence="1">
    <location>
        <begin position="154"/>
        <end position="174"/>
    </location>
</feature>
<feature type="transmembrane region" description="Helical" evidence="1">
    <location>
        <begin position="345"/>
        <end position="363"/>
    </location>
</feature>
<feature type="transmembrane region" description="Helical" evidence="1">
    <location>
        <begin position="99"/>
        <end position="116"/>
    </location>
</feature>